<sequence>MKPSAGLSALALIASLSMTSTSQAPSVTAQAPSACSPGTTVTTDTGPVCGTAGDGVRTWLGIPYAASPVGRLRWAPPERHASWTGTLNTVERGSPCPQADLLGRPSENEDCLKLNVTVPADAAGGPLAVMVEFHGGGFRFGAPADASHLVRTGRVLHVGVGYRLGIFGFLSHRSFGENAGNYALHDQQEALRWVKRNIAGFGGDPGNVTIFGASAGGSSVCAHLASPTAKGLFQKGISQSGEYNSLRGVNTVWQPQDCKSDLPTQEEAQRTGSRFAAALGCADEPDVAACLRAKPVKELLDRSGDGLADDRGTIAPIVDGRLLTASPAKAFAKGQVNDVALMHGVGRDEVQLPMATTEAEYRALVRQQYGPRAGQVFARYPPARYPDPSPFIAYRTIVADSNSVCPALQVDRHLAGHIEVFAYQVDNADAPPLFFLDQTKPNGSFHISEVPFLYSAMDDAGPNQRSFGRQLVAQWTGFARTGNPTVDGTPYWPRFTRADPAVMSLVPAGDSVPSREIGRQHQCGFWNG</sequence>
<organism evidence="5 6">
    <name type="scientific">Nonomuraea typhae</name>
    <dbReference type="NCBI Taxonomy" id="2603600"/>
    <lineage>
        <taxon>Bacteria</taxon>
        <taxon>Bacillati</taxon>
        <taxon>Actinomycetota</taxon>
        <taxon>Actinomycetes</taxon>
        <taxon>Streptosporangiales</taxon>
        <taxon>Streptosporangiaceae</taxon>
        <taxon>Nonomuraea</taxon>
    </lineage>
</organism>
<keyword evidence="6" id="KW-1185">Reference proteome</keyword>
<dbReference type="PANTHER" id="PTHR11559">
    <property type="entry name" value="CARBOXYLESTERASE"/>
    <property type="match status" value="1"/>
</dbReference>
<evidence type="ECO:0000256" key="2">
    <source>
        <dbReference type="ARBA" id="ARBA00022801"/>
    </source>
</evidence>
<dbReference type="InterPro" id="IPR050309">
    <property type="entry name" value="Type-B_Carboxylest/Lipase"/>
</dbReference>
<dbReference type="InterPro" id="IPR019826">
    <property type="entry name" value="Carboxylesterase_B_AS"/>
</dbReference>
<proteinExistence type="inferred from homology"/>
<dbReference type="RefSeq" id="WP_397081207.1">
    <property type="nucleotide sequence ID" value="NZ_JBITGY010000003.1"/>
</dbReference>
<name>A0ABW7YPU9_9ACTN</name>
<dbReference type="EMBL" id="JBITGY010000003">
    <property type="protein sequence ID" value="MFI6497946.1"/>
    <property type="molecule type" value="Genomic_DNA"/>
</dbReference>
<evidence type="ECO:0000256" key="3">
    <source>
        <dbReference type="RuleBase" id="RU361235"/>
    </source>
</evidence>
<dbReference type="Gene3D" id="3.40.50.1820">
    <property type="entry name" value="alpha/beta hydrolase"/>
    <property type="match status" value="1"/>
</dbReference>
<accession>A0ABW7YPU9</accession>
<keyword evidence="2 3" id="KW-0378">Hydrolase</keyword>
<dbReference type="InterPro" id="IPR002018">
    <property type="entry name" value="CarbesteraseB"/>
</dbReference>
<dbReference type="SUPFAM" id="SSF53474">
    <property type="entry name" value="alpha/beta-Hydrolases"/>
    <property type="match status" value="1"/>
</dbReference>
<keyword evidence="3" id="KW-0732">Signal</keyword>
<dbReference type="InterPro" id="IPR029058">
    <property type="entry name" value="AB_hydrolase_fold"/>
</dbReference>
<comment type="caution">
    <text evidence="5">The sequence shown here is derived from an EMBL/GenBank/DDBJ whole genome shotgun (WGS) entry which is preliminary data.</text>
</comment>
<evidence type="ECO:0000259" key="4">
    <source>
        <dbReference type="Pfam" id="PF00135"/>
    </source>
</evidence>
<reference evidence="5 6" key="1">
    <citation type="submission" date="2024-10" db="EMBL/GenBank/DDBJ databases">
        <title>The Natural Products Discovery Center: Release of the First 8490 Sequenced Strains for Exploring Actinobacteria Biosynthetic Diversity.</title>
        <authorList>
            <person name="Kalkreuter E."/>
            <person name="Kautsar S.A."/>
            <person name="Yang D."/>
            <person name="Bader C.D."/>
            <person name="Teijaro C.N."/>
            <person name="Fluegel L."/>
            <person name="Davis C.M."/>
            <person name="Simpson J.R."/>
            <person name="Lauterbach L."/>
            <person name="Steele A.D."/>
            <person name="Gui C."/>
            <person name="Meng S."/>
            <person name="Li G."/>
            <person name="Viehrig K."/>
            <person name="Ye F."/>
            <person name="Su P."/>
            <person name="Kiefer A.F."/>
            <person name="Nichols A."/>
            <person name="Cepeda A.J."/>
            <person name="Yan W."/>
            <person name="Fan B."/>
            <person name="Jiang Y."/>
            <person name="Adhikari A."/>
            <person name="Zheng C.-J."/>
            <person name="Schuster L."/>
            <person name="Cowan T.M."/>
            <person name="Smanski M.J."/>
            <person name="Chevrette M.G."/>
            <person name="De Carvalho L.P.S."/>
            <person name="Shen B."/>
        </authorList>
    </citation>
    <scope>NUCLEOTIDE SEQUENCE [LARGE SCALE GENOMIC DNA]</scope>
    <source>
        <strain evidence="5 6">NPDC050545</strain>
    </source>
</reference>
<protein>
    <recommendedName>
        <fullName evidence="3">Carboxylic ester hydrolase</fullName>
        <ecNumber evidence="3">3.1.1.-</ecNumber>
    </recommendedName>
</protein>
<dbReference type="EC" id="3.1.1.-" evidence="3"/>
<evidence type="ECO:0000256" key="1">
    <source>
        <dbReference type="ARBA" id="ARBA00005964"/>
    </source>
</evidence>
<evidence type="ECO:0000313" key="6">
    <source>
        <dbReference type="Proteomes" id="UP001612741"/>
    </source>
</evidence>
<dbReference type="PROSITE" id="PS00122">
    <property type="entry name" value="CARBOXYLESTERASE_B_1"/>
    <property type="match status" value="1"/>
</dbReference>
<comment type="similarity">
    <text evidence="1 3">Belongs to the type-B carboxylesterase/lipase family.</text>
</comment>
<feature type="domain" description="Carboxylesterase type B" evidence="4">
    <location>
        <begin position="39"/>
        <end position="526"/>
    </location>
</feature>
<feature type="signal peptide" evidence="3">
    <location>
        <begin position="1"/>
        <end position="24"/>
    </location>
</feature>
<feature type="chain" id="PRO_5044975550" description="Carboxylic ester hydrolase" evidence="3">
    <location>
        <begin position="25"/>
        <end position="528"/>
    </location>
</feature>
<dbReference type="Proteomes" id="UP001612741">
    <property type="component" value="Unassembled WGS sequence"/>
</dbReference>
<gene>
    <name evidence="5" type="ORF">ACIBG2_11200</name>
</gene>
<evidence type="ECO:0000313" key="5">
    <source>
        <dbReference type="EMBL" id="MFI6497946.1"/>
    </source>
</evidence>
<dbReference type="Pfam" id="PF00135">
    <property type="entry name" value="COesterase"/>
    <property type="match status" value="1"/>
</dbReference>